<keyword evidence="2" id="KW-1185">Reference proteome</keyword>
<reference evidence="1 2" key="1">
    <citation type="submission" date="2015-01" db="EMBL/GenBank/DDBJ databases">
        <title>Evolution of Trichinella species and genotypes.</title>
        <authorList>
            <person name="Korhonen P.K."/>
            <person name="Edoardo P."/>
            <person name="Giuseppe L.R."/>
            <person name="Gasser R.B."/>
        </authorList>
    </citation>
    <scope>NUCLEOTIDE SEQUENCE [LARGE SCALE GENOMIC DNA]</scope>
    <source>
        <strain evidence="1">ISS470</strain>
    </source>
</reference>
<dbReference type="Proteomes" id="UP000054995">
    <property type="component" value="Unassembled WGS sequence"/>
</dbReference>
<dbReference type="AlphaFoldDB" id="A0A0V1FMG1"/>
<name>A0A0V1FMG1_TRIPS</name>
<accession>A0A0V1FMG1</accession>
<organism evidence="1 2">
    <name type="scientific">Trichinella pseudospiralis</name>
    <name type="common">Parasitic roundworm</name>
    <dbReference type="NCBI Taxonomy" id="6337"/>
    <lineage>
        <taxon>Eukaryota</taxon>
        <taxon>Metazoa</taxon>
        <taxon>Ecdysozoa</taxon>
        <taxon>Nematoda</taxon>
        <taxon>Enoplea</taxon>
        <taxon>Dorylaimia</taxon>
        <taxon>Trichinellida</taxon>
        <taxon>Trichinellidae</taxon>
        <taxon>Trichinella</taxon>
    </lineage>
</organism>
<proteinExistence type="predicted"/>
<evidence type="ECO:0000313" key="1">
    <source>
        <dbReference type="EMBL" id="KRY87224.1"/>
    </source>
</evidence>
<protein>
    <submittedName>
        <fullName evidence="1">Uncharacterized protein</fullName>
    </submittedName>
</protein>
<dbReference type="EMBL" id="JYDT01000059">
    <property type="protein sequence ID" value="KRY87224.1"/>
    <property type="molecule type" value="Genomic_DNA"/>
</dbReference>
<sequence length="73" mass="8512">MIVRPIADPLYTTDQWLLKFFVHDRKLASCSIVSTFAGKDFYKSRFNFCIPTCLMLLRSLTEFELIQISSSKE</sequence>
<comment type="caution">
    <text evidence="1">The sequence shown here is derived from an EMBL/GenBank/DDBJ whole genome shotgun (WGS) entry which is preliminary data.</text>
</comment>
<gene>
    <name evidence="1" type="ORF">T4D_8117</name>
</gene>
<evidence type="ECO:0000313" key="2">
    <source>
        <dbReference type="Proteomes" id="UP000054995"/>
    </source>
</evidence>